<name>A0ACB8BH89_9AGAM</name>
<protein>
    <submittedName>
        <fullName evidence="1">Uncharacterized protein</fullName>
    </submittedName>
</protein>
<comment type="caution">
    <text evidence="1">The sequence shown here is derived from an EMBL/GenBank/DDBJ whole genome shotgun (WGS) entry which is preliminary data.</text>
</comment>
<dbReference type="EMBL" id="MU266419">
    <property type="protein sequence ID" value="KAH7924664.1"/>
    <property type="molecule type" value="Genomic_DNA"/>
</dbReference>
<reference evidence="1" key="1">
    <citation type="journal article" date="2021" name="New Phytol.">
        <title>Evolutionary innovations through gain and loss of genes in the ectomycorrhizal Boletales.</title>
        <authorList>
            <person name="Wu G."/>
            <person name="Miyauchi S."/>
            <person name="Morin E."/>
            <person name="Kuo A."/>
            <person name="Drula E."/>
            <person name="Varga T."/>
            <person name="Kohler A."/>
            <person name="Feng B."/>
            <person name="Cao Y."/>
            <person name="Lipzen A."/>
            <person name="Daum C."/>
            <person name="Hundley H."/>
            <person name="Pangilinan J."/>
            <person name="Johnson J."/>
            <person name="Barry K."/>
            <person name="LaButti K."/>
            <person name="Ng V."/>
            <person name="Ahrendt S."/>
            <person name="Min B."/>
            <person name="Choi I.G."/>
            <person name="Park H."/>
            <person name="Plett J.M."/>
            <person name="Magnuson J."/>
            <person name="Spatafora J.W."/>
            <person name="Nagy L.G."/>
            <person name="Henrissat B."/>
            <person name="Grigoriev I.V."/>
            <person name="Yang Z.L."/>
            <person name="Xu J."/>
            <person name="Martin F.M."/>
        </authorList>
    </citation>
    <scope>NUCLEOTIDE SEQUENCE</scope>
    <source>
        <strain evidence="1">KUC20120723A-06</strain>
    </source>
</reference>
<evidence type="ECO:0000313" key="2">
    <source>
        <dbReference type="Proteomes" id="UP000790709"/>
    </source>
</evidence>
<sequence length="548" mass="61851">MLSMTTRTDNANVGESLVTFFSNFFDRLRNNSFDDDDFPPPNSVSLEDAEAAIDAVVGRVLRDAPFHLFHTIKEKLYSESELVSTFRGSSDYKCLLGLQTRQETILTSVIEATVTRYFQYAMLSHKWEDDEPLYEHVSSTPQLPRKPGDKTNSTELQRSISSMFSWYRNSAITVVYLSDVTTRSLDALMQSAWFYRGWTLQELLAPRVIRFYKKDWTPYTEGSVANDKEVEGMLQSLEAVTGVDRESLTRFTPGRGNARQKMAWASKRKTKWKEDMAYCLMGIFDVSIAVQYGDSEKDLVFGRLMAAIFGHPDSGDLSPADWVGPQSKFNSGLPAHPSCFLGAQWRLPAGILWGMQQPLKPQSLELSLRSKPVTTELLRRAHAHIAQMQSDFEKSLEPQLGANSKLMISCTRYAVGSVTLLRHDQVGGRYHHRILAGGLYEFEIHTTGQLDRVSDQPCPYMVARIWGGSDLGFMRTPKNWVLDKLHTEELVPRATHKLFEPFVAILLVQTSDRAAGPYRRIPTIGPIVARATKLDILQTPTVSALDVF</sequence>
<proteinExistence type="predicted"/>
<gene>
    <name evidence="1" type="ORF">BV22DRAFT_1195750</name>
</gene>
<organism evidence="1 2">
    <name type="scientific">Leucogyrophana mollusca</name>
    <dbReference type="NCBI Taxonomy" id="85980"/>
    <lineage>
        <taxon>Eukaryota</taxon>
        <taxon>Fungi</taxon>
        <taxon>Dikarya</taxon>
        <taxon>Basidiomycota</taxon>
        <taxon>Agaricomycotina</taxon>
        <taxon>Agaricomycetes</taxon>
        <taxon>Agaricomycetidae</taxon>
        <taxon>Boletales</taxon>
        <taxon>Boletales incertae sedis</taxon>
        <taxon>Leucogyrophana</taxon>
    </lineage>
</organism>
<keyword evidence="2" id="KW-1185">Reference proteome</keyword>
<accession>A0ACB8BH89</accession>
<evidence type="ECO:0000313" key="1">
    <source>
        <dbReference type="EMBL" id="KAH7924664.1"/>
    </source>
</evidence>
<dbReference type="Proteomes" id="UP000790709">
    <property type="component" value="Unassembled WGS sequence"/>
</dbReference>